<dbReference type="Pfam" id="PF21597">
    <property type="entry name" value="TetR_C_43"/>
    <property type="match status" value="1"/>
</dbReference>
<protein>
    <submittedName>
        <fullName evidence="6">TetR family transcriptional regulator</fullName>
    </submittedName>
</protein>
<dbReference type="GO" id="GO:0000976">
    <property type="term" value="F:transcription cis-regulatory region binding"/>
    <property type="evidence" value="ECO:0007669"/>
    <property type="project" value="TreeGrafter"/>
</dbReference>
<keyword evidence="7" id="KW-1185">Reference proteome</keyword>
<gene>
    <name evidence="6" type="ORF">Pth03_74270</name>
</gene>
<feature type="domain" description="HTH tetR-type" evidence="5">
    <location>
        <begin position="16"/>
        <end position="75"/>
    </location>
</feature>
<dbReference type="SUPFAM" id="SSF48498">
    <property type="entry name" value="Tetracyclin repressor-like, C-terminal domain"/>
    <property type="match status" value="1"/>
</dbReference>
<dbReference type="PANTHER" id="PTHR30055">
    <property type="entry name" value="HTH-TYPE TRANSCRIPTIONAL REGULATOR RUTR"/>
    <property type="match status" value="1"/>
</dbReference>
<feature type="DNA-binding region" description="H-T-H motif" evidence="4">
    <location>
        <begin position="38"/>
        <end position="57"/>
    </location>
</feature>
<keyword evidence="3" id="KW-0804">Transcription</keyword>
<dbReference type="GO" id="GO:0003700">
    <property type="term" value="F:DNA-binding transcription factor activity"/>
    <property type="evidence" value="ECO:0007669"/>
    <property type="project" value="TreeGrafter"/>
</dbReference>
<keyword evidence="2 4" id="KW-0238">DNA-binding</keyword>
<dbReference type="InterPro" id="IPR036271">
    <property type="entry name" value="Tet_transcr_reg_TetR-rel_C_sf"/>
</dbReference>
<reference evidence="6" key="1">
    <citation type="submission" date="2021-01" db="EMBL/GenBank/DDBJ databases">
        <title>Whole genome shotgun sequence of Planotetraspora thailandica NBRC 104271.</title>
        <authorList>
            <person name="Komaki H."/>
            <person name="Tamura T."/>
        </authorList>
    </citation>
    <scope>NUCLEOTIDE SEQUENCE</scope>
    <source>
        <strain evidence="6">NBRC 104271</strain>
    </source>
</reference>
<evidence type="ECO:0000313" key="6">
    <source>
        <dbReference type="EMBL" id="GII59038.1"/>
    </source>
</evidence>
<dbReference type="Gene3D" id="1.10.357.10">
    <property type="entry name" value="Tetracycline Repressor, domain 2"/>
    <property type="match status" value="1"/>
</dbReference>
<dbReference type="SUPFAM" id="SSF46689">
    <property type="entry name" value="Homeodomain-like"/>
    <property type="match status" value="1"/>
</dbReference>
<dbReference type="Pfam" id="PF00440">
    <property type="entry name" value="TetR_N"/>
    <property type="match status" value="1"/>
</dbReference>
<dbReference type="PANTHER" id="PTHR30055:SF234">
    <property type="entry name" value="HTH-TYPE TRANSCRIPTIONAL REGULATOR BETI"/>
    <property type="match status" value="1"/>
</dbReference>
<dbReference type="PROSITE" id="PS50977">
    <property type="entry name" value="HTH_TETR_2"/>
    <property type="match status" value="1"/>
</dbReference>
<keyword evidence="1" id="KW-0805">Transcription regulation</keyword>
<sequence length="200" mass="21986">MARSAATTPGRRADFARNAGLLVSAAKELFDERGPEVALDEIARRAGVGNATLYRHFPTRRDLLVAVYAEEVAALCARGEALLQDTSPVEAFFEWMDDFVVHVATKRALAFAATESRTERRTEQFDRWLDSMRSAAGGLLLRAQEDGSIRPDLVVDDLMALVNASALAGADPCHARRMLRIVRHGIEETRTSTGVETTRT</sequence>
<evidence type="ECO:0000256" key="2">
    <source>
        <dbReference type="ARBA" id="ARBA00023125"/>
    </source>
</evidence>
<comment type="caution">
    <text evidence="6">The sequence shown here is derived from an EMBL/GenBank/DDBJ whole genome shotgun (WGS) entry which is preliminary data.</text>
</comment>
<dbReference type="InterPro" id="IPR049445">
    <property type="entry name" value="TetR_SbtR-like_C"/>
</dbReference>
<organism evidence="6 7">
    <name type="scientific">Planotetraspora thailandica</name>
    <dbReference type="NCBI Taxonomy" id="487172"/>
    <lineage>
        <taxon>Bacteria</taxon>
        <taxon>Bacillati</taxon>
        <taxon>Actinomycetota</taxon>
        <taxon>Actinomycetes</taxon>
        <taxon>Streptosporangiales</taxon>
        <taxon>Streptosporangiaceae</taxon>
        <taxon>Planotetraspora</taxon>
    </lineage>
</organism>
<evidence type="ECO:0000313" key="7">
    <source>
        <dbReference type="Proteomes" id="UP000605992"/>
    </source>
</evidence>
<dbReference type="InterPro" id="IPR009057">
    <property type="entry name" value="Homeodomain-like_sf"/>
</dbReference>
<dbReference type="AlphaFoldDB" id="A0A8J4DEB5"/>
<evidence type="ECO:0000256" key="4">
    <source>
        <dbReference type="PROSITE-ProRule" id="PRU00335"/>
    </source>
</evidence>
<dbReference type="InterPro" id="IPR001647">
    <property type="entry name" value="HTH_TetR"/>
</dbReference>
<accession>A0A8J4DEB5</accession>
<proteinExistence type="predicted"/>
<evidence type="ECO:0000256" key="1">
    <source>
        <dbReference type="ARBA" id="ARBA00023015"/>
    </source>
</evidence>
<name>A0A8J4DEB5_9ACTN</name>
<evidence type="ECO:0000256" key="3">
    <source>
        <dbReference type="ARBA" id="ARBA00023163"/>
    </source>
</evidence>
<dbReference type="InterPro" id="IPR050109">
    <property type="entry name" value="HTH-type_TetR-like_transc_reg"/>
</dbReference>
<dbReference type="Proteomes" id="UP000605992">
    <property type="component" value="Unassembled WGS sequence"/>
</dbReference>
<evidence type="ECO:0000259" key="5">
    <source>
        <dbReference type="PROSITE" id="PS50977"/>
    </source>
</evidence>
<dbReference type="PRINTS" id="PR00455">
    <property type="entry name" value="HTHTETR"/>
</dbReference>
<dbReference type="EMBL" id="BOOR01000076">
    <property type="protein sequence ID" value="GII59038.1"/>
    <property type="molecule type" value="Genomic_DNA"/>
</dbReference>